<keyword evidence="9 10" id="KW-0472">Membrane</keyword>
<dbReference type="InterPro" id="IPR017871">
    <property type="entry name" value="ABC_transporter-like_CS"/>
</dbReference>
<keyword evidence="5" id="KW-0677">Repeat</keyword>
<feature type="transmembrane region" description="Helical" evidence="10">
    <location>
        <begin position="1015"/>
        <end position="1033"/>
    </location>
</feature>
<feature type="transmembrane region" description="Helical" evidence="10">
    <location>
        <begin position="1121"/>
        <end position="1142"/>
    </location>
</feature>
<dbReference type="GO" id="GO:0140359">
    <property type="term" value="F:ABC-type transporter activity"/>
    <property type="evidence" value="ECO:0007669"/>
    <property type="project" value="InterPro"/>
</dbReference>
<feature type="transmembrane region" description="Helical" evidence="10">
    <location>
        <begin position="1200"/>
        <end position="1222"/>
    </location>
</feature>
<feature type="domain" description="ABC transporter" evidence="11">
    <location>
        <begin position="472"/>
        <end position="707"/>
    </location>
</feature>
<comment type="subcellular location">
    <subcellularLocation>
        <location evidence="1">Membrane</location>
        <topology evidence="1">Multi-pass membrane protein</topology>
    </subcellularLocation>
</comment>
<dbReference type="CDD" id="cd03263">
    <property type="entry name" value="ABC_subfamily_A"/>
    <property type="match status" value="2"/>
</dbReference>
<evidence type="ECO:0000256" key="1">
    <source>
        <dbReference type="ARBA" id="ARBA00004141"/>
    </source>
</evidence>
<dbReference type="PROSITE" id="PS00211">
    <property type="entry name" value="ABC_TRANSPORTER_1"/>
    <property type="match status" value="2"/>
</dbReference>
<feature type="domain" description="ABC transporter" evidence="11">
    <location>
        <begin position="1261"/>
        <end position="1493"/>
    </location>
</feature>
<keyword evidence="3" id="KW-0813">Transport</keyword>
<feature type="transmembrane region" description="Helical" evidence="10">
    <location>
        <begin position="232"/>
        <end position="257"/>
    </location>
</feature>
<feature type="transmembrane region" description="Helical" evidence="10">
    <location>
        <begin position="352"/>
        <end position="371"/>
    </location>
</feature>
<dbReference type="GO" id="GO:0016887">
    <property type="term" value="F:ATP hydrolysis activity"/>
    <property type="evidence" value="ECO:0007669"/>
    <property type="project" value="InterPro"/>
</dbReference>
<dbReference type="Pfam" id="PF12698">
    <property type="entry name" value="ABC2_membrane_3"/>
    <property type="match status" value="2"/>
</dbReference>
<evidence type="ECO:0000256" key="8">
    <source>
        <dbReference type="ARBA" id="ARBA00022989"/>
    </source>
</evidence>
<keyword evidence="7" id="KW-0067">ATP-binding</keyword>
<evidence type="ECO:0000256" key="5">
    <source>
        <dbReference type="ARBA" id="ARBA00022737"/>
    </source>
</evidence>
<dbReference type="InterPro" id="IPR027417">
    <property type="entry name" value="P-loop_NTPase"/>
</dbReference>
<dbReference type="GO" id="GO:0005524">
    <property type="term" value="F:ATP binding"/>
    <property type="evidence" value="ECO:0007669"/>
    <property type="project" value="UniProtKB-KW"/>
</dbReference>
<gene>
    <name evidence="12" type="ORF">DNG_02053</name>
</gene>
<evidence type="ECO:0000256" key="9">
    <source>
        <dbReference type="ARBA" id="ARBA00023136"/>
    </source>
</evidence>
<feature type="transmembrane region" description="Helical" evidence="10">
    <location>
        <begin position="1054"/>
        <end position="1079"/>
    </location>
</feature>
<dbReference type="Pfam" id="PF00005">
    <property type="entry name" value="ABC_tran"/>
    <property type="match status" value="2"/>
</dbReference>
<sequence>MAFLRQTGTLINKNFKILLGPHSFSTVVWALVVPIILAALFSFLKNLLVPNAEFGIGEPSPIRTLPQALDAAASNGRDTVIFINGGLSGGDIDRVIESLTSDVRDAGKISIATENEDDLQTLCKSSLRGVSRCFGAVVFHSSTSEGPGDVWNYTLRMDGALSAININVERNDNDAEVYILPFQYAIDSAITALGASGGDGAEGGSRRLPSNVQAYPVTSLTQKEYEDRVLEIYMGVIVSAMGVLFVTSIIFITYHLAGFVTAERESGMSRLLDAMMPVSKRWHAQASRIVSTHLSFSLIYLPGWVAAALIMRAGVFTHTSIGILLIFQILSGMSMASMSMFVASFFNQAQLSANGNLIINIIVSIVCQVITKPGSATVLILSILFPGCNYIYFITFMARFEKEKMGADLLKIAPDSPWEFAGGVLWIIVIIQIFLFPLLGALVESSLYGTSAKGRSVALNSGDGEEMGDVAVRLEDFTKTYKPSAFSRWFSFLAKPREAVVAVDKLTLAAGRGQIVALLGANGSGKSTTLDTIAGMTKLTSGSIQVDGTGGLGIAPQKNVFWDDLTVEQHIVIFNRLKAPSSPSSKEVNLDLIKTIDLETKRKAQAKTLSGGQKRKLQLGMMLTGGSAVCCVDEVSSGIDPLSRRKIWDILLAERGNRTIILTTHFLDEADLLADHIAILSKGTLRAEGSPVALKDSFGAGYRIHLDDMKPSATPDVAGVQKTSAFDIVTYIAPTSTLAAEVIKALEAEGIMDYRFAGPTIEDVFLKLAEEIRGELVDSGDEAAIDEKAAQDLDASSPSAPAVGKRGVHLLDGKPLGFFQQALVLFRKRMTVFKANWLPYVIAFVVPVAAAGLVMLFVVDETPPGCKPEGRAGGREDEFDFSDIGFRVVAGPNDQVSVGSAMQLVAGSLQGVLGGGSGGSGIDVAAIANNITLEDSYASFKSSVQGNMKDLFPGGFWLGSSDTDPTLAFRGNGFLAGSMIALNIFDTLLTNQSIVTQFEALDIPWAPTTGSSLQLVSYMCIALVLAPGFLALYPNMERTRLVRGLEYSNGVRPIPLWSAYALFDVSIGLVTAALLTIIWTATSDVWYHIGYVFLVMLLYSVASTLLGYVLGLFAGGQLATFGWVTGIQAFTFVIYLIGYMTTMMYAPVPKIDSIFLILNFTISLLAPIGSVVRALFVTLNVLSTTCDGDKISDNPGGIKLYGGPILYLFAQSAVYFIILIIVDSGSFGSWFRRAVAPSKKAAPSSSLPTNDEEVAREQDPLMVMNLKKSFKPAFKKPLVAVDDVSLNVRRGEVYALLGPNGAGKSTTISVIRGDIAPDRGGGDVMVEHKSVTHDLAGARSHLGVCPQFDPMDRMTVREHLEFYARVRGVSDVQYNVGAVLSAVGLKLYAGRMAHTLSGGNKRKLSLGIALMGNPTVVLLDEPSSGLDAAAKRIMWNTLRQTVAGRSILLTTHSMEEADALASRIGILAKSMLASGTIPELRARYGNLLHVHLVHAAAPRTTRAEMDHVLERIRARFGDRVEVDGNTYHGQIRFSIPSSAVVDAAAPSSRGDGDEVTEAKTRSAIGRLVVELEEAKREWGIEHFSVGLTTLDRVFLMIVGENDVKEENY</sequence>
<dbReference type="PROSITE" id="PS50893">
    <property type="entry name" value="ABC_TRANSPORTER_2"/>
    <property type="match status" value="2"/>
</dbReference>
<dbReference type="InterPro" id="IPR026082">
    <property type="entry name" value="ABCA"/>
</dbReference>
<evidence type="ECO:0000313" key="12">
    <source>
        <dbReference type="EMBL" id="SPN99014.1"/>
    </source>
</evidence>
<dbReference type="SMART" id="SM00382">
    <property type="entry name" value="AAA"/>
    <property type="match status" value="2"/>
</dbReference>
<feature type="transmembrane region" description="Helical" evidence="10">
    <location>
        <begin position="1085"/>
        <end position="1109"/>
    </location>
</feature>
<evidence type="ECO:0000313" key="13">
    <source>
        <dbReference type="Proteomes" id="UP001187682"/>
    </source>
</evidence>
<feature type="transmembrane region" description="Helical" evidence="10">
    <location>
        <begin position="837"/>
        <end position="859"/>
    </location>
</feature>
<dbReference type="EMBL" id="ONZQ02000002">
    <property type="protein sequence ID" value="SPN99014.1"/>
    <property type="molecule type" value="Genomic_DNA"/>
</dbReference>
<evidence type="ECO:0000256" key="2">
    <source>
        <dbReference type="ARBA" id="ARBA00008869"/>
    </source>
</evidence>
<keyword evidence="8 10" id="KW-1133">Transmembrane helix</keyword>
<dbReference type="SUPFAM" id="SSF52540">
    <property type="entry name" value="P-loop containing nucleoside triphosphate hydrolases"/>
    <property type="match status" value="2"/>
</dbReference>
<evidence type="ECO:0000256" key="4">
    <source>
        <dbReference type="ARBA" id="ARBA00022692"/>
    </source>
</evidence>
<feature type="transmembrane region" description="Helical" evidence="10">
    <location>
        <begin position="24"/>
        <end position="44"/>
    </location>
</feature>
<keyword evidence="4 10" id="KW-0812">Transmembrane</keyword>
<dbReference type="PANTHER" id="PTHR19229:SF36">
    <property type="entry name" value="ATP-BINDING CASSETTE SUB-FAMILY A MEMBER 2"/>
    <property type="match status" value="1"/>
</dbReference>
<evidence type="ECO:0000256" key="3">
    <source>
        <dbReference type="ARBA" id="ARBA00022448"/>
    </source>
</evidence>
<keyword evidence="6" id="KW-0547">Nucleotide-binding</keyword>
<dbReference type="Gene3D" id="3.40.50.300">
    <property type="entry name" value="P-loop containing nucleotide triphosphate hydrolases"/>
    <property type="match status" value="2"/>
</dbReference>
<feature type="transmembrane region" description="Helical" evidence="10">
    <location>
        <begin position="289"/>
        <end position="311"/>
    </location>
</feature>
<comment type="similarity">
    <text evidence="2">Belongs to the ABC transporter superfamily. ABCA family.</text>
</comment>
<feature type="transmembrane region" description="Helical" evidence="10">
    <location>
        <begin position="1154"/>
        <end position="1179"/>
    </location>
</feature>
<feature type="transmembrane region" description="Helical" evidence="10">
    <location>
        <begin position="323"/>
        <end position="346"/>
    </location>
</feature>
<evidence type="ECO:0000256" key="7">
    <source>
        <dbReference type="ARBA" id="ARBA00022840"/>
    </source>
</evidence>
<comment type="caution">
    <text evidence="12">The sequence shown here is derived from an EMBL/GenBank/DDBJ whole genome shotgun (WGS) entry which is preliminary data.</text>
</comment>
<dbReference type="PANTHER" id="PTHR19229">
    <property type="entry name" value="ATP-BINDING CASSETTE TRANSPORTER SUBFAMILY A ABCA"/>
    <property type="match status" value="1"/>
</dbReference>
<organism evidence="12 13">
    <name type="scientific">Cephalotrichum gorgonifer</name>
    <dbReference type="NCBI Taxonomy" id="2041049"/>
    <lineage>
        <taxon>Eukaryota</taxon>
        <taxon>Fungi</taxon>
        <taxon>Dikarya</taxon>
        <taxon>Ascomycota</taxon>
        <taxon>Pezizomycotina</taxon>
        <taxon>Sordariomycetes</taxon>
        <taxon>Hypocreomycetidae</taxon>
        <taxon>Microascales</taxon>
        <taxon>Microascaceae</taxon>
        <taxon>Cephalotrichum</taxon>
    </lineage>
</organism>
<feature type="transmembrane region" description="Helical" evidence="10">
    <location>
        <begin position="420"/>
        <end position="443"/>
    </location>
</feature>
<dbReference type="InterPro" id="IPR013525">
    <property type="entry name" value="ABC2_TM"/>
</dbReference>
<reference evidence="12" key="1">
    <citation type="submission" date="2018-03" db="EMBL/GenBank/DDBJ databases">
        <authorList>
            <person name="Guldener U."/>
        </authorList>
    </citation>
    <scope>NUCLEOTIDE SEQUENCE</scope>
</reference>
<dbReference type="InterPro" id="IPR003439">
    <property type="entry name" value="ABC_transporter-like_ATP-bd"/>
</dbReference>
<evidence type="ECO:0000256" key="10">
    <source>
        <dbReference type="SAM" id="Phobius"/>
    </source>
</evidence>
<accession>A0AAE8SSX5</accession>
<protein>
    <submittedName>
        <fullName evidence="12">Related to ABC transporter</fullName>
    </submittedName>
</protein>
<dbReference type="FunFam" id="3.40.50.300:FF:001345">
    <property type="entry name" value="Related to ABC transporter"/>
    <property type="match status" value="1"/>
</dbReference>
<evidence type="ECO:0000256" key="6">
    <source>
        <dbReference type="ARBA" id="ARBA00022741"/>
    </source>
</evidence>
<evidence type="ECO:0000259" key="11">
    <source>
        <dbReference type="PROSITE" id="PS50893"/>
    </source>
</evidence>
<dbReference type="GO" id="GO:0005319">
    <property type="term" value="F:lipid transporter activity"/>
    <property type="evidence" value="ECO:0007669"/>
    <property type="project" value="TreeGrafter"/>
</dbReference>
<name>A0AAE8SSX5_9PEZI</name>
<dbReference type="InterPro" id="IPR003593">
    <property type="entry name" value="AAA+_ATPase"/>
</dbReference>
<proteinExistence type="inferred from homology"/>
<feature type="transmembrane region" description="Helical" evidence="10">
    <location>
        <begin position="378"/>
        <end position="400"/>
    </location>
</feature>
<keyword evidence="13" id="KW-1185">Reference proteome</keyword>
<dbReference type="GO" id="GO:0016020">
    <property type="term" value="C:membrane"/>
    <property type="evidence" value="ECO:0007669"/>
    <property type="project" value="UniProtKB-SubCell"/>
</dbReference>
<dbReference type="Proteomes" id="UP001187682">
    <property type="component" value="Unassembled WGS sequence"/>
</dbReference>